<name>D5EDC1_AMICL</name>
<keyword evidence="1" id="KW-0812">Transmembrane</keyword>
<dbReference type="AlphaFoldDB" id="D5EDC1"/>
<dbReference type="RefSeq" id="WP_013047819.1">
    <property type="nucleotide sequence ID" value="NC_014011.1"/>
</dbReference>
<dbReference type="KEGG" id="aco:Amico_0411"/>
<dbReference type="EMBL" id="CP001997">
    <property type="protein sequence ID" value="ADE56553.1"/>
    <property type="molecule type" value="Genomic_DNA"/>
</dbReference>
<proteinExistence type="predicted"/>
<evidence type="ECO:0000313" key="2">
    <source>
        <dbReference type="EMBL" id="ADE56553.1"/>
    </source>
</evidence>
<dbReference type="Proteomes" id="UP000002366">
    <property type="component" value="Chromosome"/>
</dbReference>
<keyword evidence="1" id="KW-1133">Transmembrane helix</keyword>
<keyword evidence="1" id="KW-0472">Membrane</keyword>
<dbReference type="OrthoDB" id="2002at2"/>
<protein>
    <submittedName>
        <fullName evidence="2">Uncharacterized protein</fullName>
    </submittedName>
</protein>
<organism evidence="2 3">
    <name type="scientific">Aminobacterium colombiense (strain DSM 12261 / ALA-1)</name>
    <dbReference type="NCBI Taxonomy" id="572547"/>
    <lineage>
        <taxon>Bacteria</taxon>
        <taxon>Thermotogati</taxon>
        <taxon>Synergistota</taxon>
        <taxon>Synergistia</taxon>
        <taxon>Synergistales</taxon>
        <taxon>Aminobacteriaceae</taxon>
        <taxon>Aminobacterium</taxon>
    </lineage>
</organism>
<sequence length="493" mass="54253">MRKGLFFWGGFILCFAIIGLAIFFMGKQPEQRAITEPIPIPEPSAPYVYLEGKGDVFDFDLPEELVKETSQARPFLLAVQGFSPVLSYSQQGASLITWESNQPHLYGSALFSLATTQSLEKGEFPQEWKEIEEQISITKEEDGSVVLMGSSGMPPLYVHIDGGLTLLSTSREGLNLMKDVLNNTKDKLDMSWKVSADWASHFRFYDGGIFSQLLSLDGVEVSLVPFTFDAAWNENEEKGELRWKTTGIEGVIPAPILERLSPIRWDNRIVVPEPLMLAGGLNVPDVAHMDIEQDLTEEIPEGFPFSSEEILELLKGPLCVTVGGSSKFIFFSLPGILLQLPDRGVAGVKLVNEFWSQEWRVLVPSIQGLEGFHAGGTSDVPLTVVGAAREDLAIFGVMQKDEIQVEKKISSTVPALKNNSEAFAWLYAHGARLADAFDVVARASAMASKLGSDIGVNVEELARGAEKIRNIGEISLVMPSINEGYIRWTAPEL</sequence>
<dbReference type="eggNOG" id="ENOG5032SVC">
    <property type="taxonomic scope" value="Bacteria"/>
</dbReference>
<accession>D5EDC1</accession>
<evidence type="ECO:0000256" key="1">
    <source>
        <dbReference type="SAM" id="Phobius"/>
    </source>
</evidence>
<reference evidence="2 3" key="1">
    <citation type="journal article" date="2010" name="Stand. Genomic Sci.">
        <title>Complete genome sequence of Aminobacterium colombiense type strain (ALA-1).</title>
        <authorList>
            <person name="Chertkov O."/>
            <person name="Sikorski J."/>
            <person name="Brambilla E."/>
            <person name="Lapidus A."/>
            <person name="Copeland A."/>
            <person name="Glavina Del Rio T."/>
            <person name="Nolan M."/>
            <person name="Lucas S."/>
            <person name="Tice H."/>
            <person name="Cheng J.F."/>
            <person name="Han C."/>
            <person name="Detter J.C."/>
            <person name="Bruce D."/>
            <person name="Tapia R."/>
            <person name="Goodwin L."/>
            <person name="Pitluck S."/>
            <person name="Liolios K."/>
            <person name="Ivanova N."/>
            <person name="Mavromatis K."/>
            <person name="Ovchinnikova G."/>
            <person name="Pati A."/>
            <person name="Chen A."/>
            <person name="Palaniappan K."/>
            <person name="Land M."/>
            <person name="Hauser L."/>
            <person name="Chang Y.J."/>
            <person name="Jeffries C.D."/>
            <person name="Spring S."/>
            <person name="Rohde M."/>
            <person name="Goker M."/>
            <person name="Bristow J."/>
            <person name="Eisen J.A."/>
            <person name="Markowitz V."/>
            <person name="Hugenholtz P."/>
            <person name="Kyrpides N.C."/>
            <person name="Klenk H.P."/>
        </authorList>
    </citation>
    <scope>NUCLEOTIDE SEQUENCE [LARGE SCALE GENOMIC DNA]</scope>
    <source>
        <strain evidence="3">DSM 12261 / ALA-1</strain>
    </source>
</reference>
<dbReference type="HOGENOM" id="CLU_552805_0_0_0"/>
<dbReference type="STRING" id="572547.Amico_0411"/>
<feature type="transmembrane region" description="Helical" evidence="1">
    <location>
        <begin position="6"/>
        <end position="25"/>
    </location>
</feature>
<gene>
    <name evidence="2" type="ordered locus">Amico_0411</name>
</gene>
<evidence type="ECO:0000313" key="3">
    <source>
        <dbReference type="Proteomes" id="UP000002366"/>
    </source>
</evidence>
<keyword evidence="3" id="KW-1185">Reference proteome</keyword>